<dbReference type="AlphaFoldDB" id="A0A1M5KN66"/>
<dbReference type="PANTHER" id="PTHR30441">
    <property type="entry name" value="DUF748 DOMAIN-CONTAINING PROTEIN"/>
    <property type="match status" value="1"/>
</dbReference>
<feature type="compositionally biased region" description="Low complexity" evidence="1">
    <location>
        <begin position="786"/>
        <end position="803"/>
    </location>
</feature>
<dbReference type="InterPro" id="IPR052894">
    <property type="entry name" value="AsmA-related"/>
</dbReference>
<evidence type="ECO:0000313" key="4">
    <source>
        <dbReference type="Proteomes" id="UP000199758"/>
    </source>
</evidence>
<feature type="domain" description="AsmA" evidence="2">
    <location>
        <begin position="1"/>
        <end position="664"/>
    </location>
</feature>
<evidence type="ECO:0000256" key="1">
    <source>
        <dbReference type="SAM" id="MobiDB-lite"/>
    </source>
</evidence>
<protein>
    <submittedName>
        <fullName evidence="3">AsmA protein</fullName>
    </submittedName>
</protein>
<evidence type="ECO:0000313" key="3">
    <source>
        <dbReference type="EMBL" id="SHG54140.1"/>
    </source>
</evidence>
<dbReference type="STRING" id="490188.SAMN04488068_0660"/>
<sequence length="814" mass="85684">MARPLKYFLIAVTLLIVLVVGALTAAVMTFDPNDYRAQIADSVHQKTGRDLAIGDIGLSVFPWLKLDLKQVRLSNAAGFGDAPFAQIAQASVGVELLPLLRERKLVVDGLQLDGLVLNLAKAADGKTNWDDLAALANDEPAAEPNTPDAPSNFKLDDIDIGGIEIRDAAVTYADAVSGQRYQIRDFDLKTGALKPGKPFDIEAAVAATLDAQKLDTQLQLSAHVDPDLDTQDIKLSDLKLQLDASDPQQQISITMVGAVAGNVATQQFGSDDLSIKLQRKHAQLSADADVGGKLKADLKAKRFEIAGLTLDGSASGSSLPGGKQSLSLSGDVSIDQTSGSGELRDLVIKASGLEARTTLALRGLASGGTPTFSGPLSIASFNARELLARFSSTPLQTADDKALTAVSLQTKLDGSAKRIKLDEVLLKLDQTTMTGTIDVRDIATLALGFALKADTLDADRYLPPPVTEPKAKPGSRDSAALNATPIPVDALTALNVDGKLDVARLTLKNLKLSDVHIALAGPKGATKTLVLNSRLYGGQLSSTTRITPGARPGYTFKTELQNLALGPFLKDLANHQKLDGIGTIALDLTSSGKTVGDARRALNGSVSLNFKNGAVKGFNLGEMLRRGQALLRGTAYTPSSEPAQTDFASIDFAGQIVNGVLRSDSLDARNPLLRVAGAGQIDLVNETFDYVAKPTIVESSKGQGGRGLEDLGGITVPVHLTGTFAAPKYKIEIADAVRARAKAQVKEQLELRRDEIRERINERLGPGLDALFGIRKKPQPAPTPAAPATETPAAPAAPAAPAETPKDESAPTTP</sequence>
<gene>
    <name evidence="3" type="ORF">SAMN04488068_0660</name>
</gene>
<dbReference type="OrthoDB" id="9766390at2"/>
<feature type="compositionally biased region" description="Basic and acidic residues" evidence="1">
    <location>
        <begin position="804"/>
        <end position="814"/>
    </location>
</feature>
<dbReference type="InterPro" id="IPR007844">
    <property type="entry name" value="AsmA"/>
</dbReference>
<name>A0A1M5KN66_9GAMM</name>
<feature type="region of interest" description="Disordered" evidence="1">
    <location>
        <begin position="770"/>
        <end position="814"/>
    </location>
</feature>
<dbReference type="RefSeq" id="WP_072893832.1">
    <property type="nucleotide sequence ID" value="NZ_FQWZ01000001.1"/>
</dbReference>
<reference evidence="3 4" key="1">
    <citation type="submission" date="2016-11" db="EMBL/GenBank/DDBJ databases">
        <authorList>
            <person name="Jaros S."/>
            <person name="Januszkiewicz K."/>
            <person name="Wedrychowicz H."/>
        </authorList>
    </citation>
    <scope>NUCLEOTIDE SEQUENCE [LARGE SCALE GENOMIC DNA]</scope>
    <source>
        <strain evidence="3 4">CGMCC 1.7049</strain>
    </source>
</reference>
<proteinExistence type="predicted"/>
<dbReference type="GO" id="GO:0090313">
    <property type="term" value="P:regulation of protein targeting to membrane"/>
    <property type="evidence" value="ECO:0007669"/>
    <property type="project" value="TreeGrafter"/>
</dbReference>
<dbReference type="EMBL" id="FQWZ01000001">
    <property type="protein sequence ID" value="SHG54140.1"/>
    <property type="molecule type" value="Genomic_DNA"/>
</dbReference>
<dbReference type="GO" id="GO:0005886">
    <property type="term" value="C:plasma membrane"/>
    <property type="evidence" value="ECO:0007669"/>
    <property type="project" value="TreeGrafter"/>
</dbReference>
<keyword evidence="4" id="KW-1185">Reference proteome</keyword>
<dbReference type="PANTHER" id="PTHR30441:SF4">
    <property type="entry name" value="PROTEIN ASMA"/>
    <property type="match status" value="1"/>
</dbReference>
<dbReference type="Proteomes" id="UP000199758">
    <property type="component" value="Unassembled WGS sequence"/>
</dbReference>
<dbReference type="Pfam" id="PF05170">
    <property type="entry name" value="AsmA"/>
    <property type="match status" value="1"/>
</dbReference>
<evidence type="ECO:0000259" key="2">
    <source>
        <dbReference type="Pfam" id="PF05170"/>
    </source>
</evidence>
<accession>A0A1M5KN66</accession>
<organism evidence="3 4">
    <name type="scientific">Hydrocarboniphaga daqingensis</name>
    <dbReference type="NCBI Taxonomy" id="490188"/>
    <lineage>
        <taxon>Bacteria</taxon>
        <taxon>Pseudomonadati</taxon>
        <taxon>Pseudomonadota</taxon>
        <taxon>Gammaproteobacteria</taxon>
        <taxon>Nevskiales</taxon>
        <taxon>Nevskiaceae</taxon>
        <taxon>Hydrocarboniphaga</taxon>
    </lineage>
</organism>